<organism evidence="7 8">
    <name type="scientific">Victivallis vadensis</name>
    <dbReference type="NCBI Taxonomy" id="172901"/>
    <lineage>
        <taxon>Bacteria</taxon>
        <taxon>Pseudomonadati</taxon>
        <taxon>Lentisphaerota</taxon>
        <taxon>Lentisphaeria</taxon>
        <taxon>Victivallales</taxon>
        <taxon>Victivallaceae</taxon>
        <taxon>Victivallis</taxon>
    </lineage>
</organism>
<dbReference type="Proteomes" id="UP000576225">
    <property type="component" value="Unassembled WGS sequence"/>
</dbReference>
<evidence type="ECO:0000256" key="1">
    <source>
        <dbReference type="ARBA" id="ARBA00001946"/>
    </source>
</evidence>
<dbReference type="Pfam" id="PF00293">
    <property type="entry name" value="NUDIX"/>
    <property type="match status" value="1"/>
</dbReference>
<dbReference type="InterPro" id="IPR020476">
    <property type="entry name" value="Nudix_hydrolase"/>
</dbReference>
<keyword evidence="3" id="KW-0479">Metal-binding</keyword>
<evidence type="ECO:0000313" key="7">
    <source>
        <dbReference type="EMBL" id="NMD85172.1"/>
    </source>
</evidence>
<feature type="domain" description="Nudix hydrolase" evidence="6">
    <location>
        <begin position="2"/>
        <end position="130"/>
    </location>
</feature>
<dbReference type="InterPro" id="IPR015797">
    <property type="entry name" value="NUDIX_hydrolase-like_dom_sf"/>
</dbReference>
<dbReference type="GO" id="GO:0016818">
    <property type="term" value="F:hydrolase activity, acting on acid anhydrides, in phosphorus-containing anhydrides"/>
    <property type="evidence" value="ECO:0007669"/>
    <property type="project" value="TreeGrafter"/>
</dbReference>
<dbReference type="InterPro" id="IPR000086">
    <property type="entry name" value="NUDIX_hydrolase_dom"/>
</dbReference>
<dbReference type="GO" id="GO:0005737">
    <property type="term" value="C:cytoplasm"/>
    <property type="evidence" value="ECO:0007669"/>
    <property type="project" value="TreeGrafter"/>
</dbReference>
<reference evidence="7 8" key="1">
    <citation type="submission" date="2020-04" db="EMBL/GenBank/DDBJ databases">
        <authorList>
            <person name="Hitch T.C.A."/>
            <person name="Wylensek D."/>
            <person name="Clavel T."/>
        </authorList>
    </citation>
    <scope>NUCLEOTIDE SEQUENCE [LARGE SCALE GENOMIC DNA]</scope>
    <source>
        <strain evidence="7 8">COR2-253-APC-1A</strain>
    </source>
</reference>
<evidence type="ECO:0000313" key="8">
    <source>
        <dbReference type="Proteomes" id="UP000576225"/>
    </source>
</evidence>
<comment type="similarity">
    <text evidence="2">Belongs to the Nudix hydrolase family.</text>
</comment>
<keyword evidence="5" id="KW-0460">Magnesium</keyword>
<protein>
    <submittedName>
        <fullName evidence="7">8-oxo-dGTP diphosphatase</fullName>
    </submittedName>
</protein>
<dbReference type="PANTHER" id="PTHR43758:SF2">
    <property type="entry name" value="OXIDIZED PURINE NUCLEOSIDE TRIPHOSPHATE HYDROLASE"/>
    <property type="match status" value="1"/>
</dbReference>
<dbReference type="PANTHER" id="PTHR43758">
    <property type="entry name" value="7,8-DIHYDRO-8-OXOGUANINE TRIPHOSPHATASE"/>
    <property type="match status" value="1"/>
</dbReference>
<dbReference type="PRINTS" id="PR00502">
    <property type="entry name" value="NUDIXFAMILY"/>
</dbReference>
<proteinExistence type="inferred from homology"/>
<evidence type="ECO:0000256" key="2">
    <source>
        <dbReference type="ARBA" id="ARBA00005582"/>
    </source>
</evidence>
<name>A0A848AW53_9BACT</name>
<evidence type="ECO:0000259" key="6">
    <source>
        <dbReference type="PROSITE" id="PS51462"/>
    </source>
</evidence>
<evidence type="ECO:0000256" key="5">
    <source>
        <dbReference type="ARBA" id="ARBA00022842"/>
    </source>
</evidence>
<sequence>METELCNMCMITDPEGRVLVQERLPKPSNAWSGLTFPGGHVEPGETVVASVIREVREETGLTITDVVPAGYIQWYNPDRQSQYFVFLFKTSSYSGDLKGSAEGNVKWMTLDEMLSGKLAPNMQKYLAVFQNENIPQAYGISGKGLNIVTDKNELVP</sequence>
<dbReference type="EMBL" id="JABAEW010000002">
    <property type="protein sequence ID" value="NMD85172.1"/>
    <property type="molecule type" value="Genomic_DNA"/>
</dbReference>
<comment type="cofactor">
    <cofactor evidence="1">
        <name>Mg(2+)</name>
        <dbReference type="ChEBI" id="CHEBI:18420"/>
    </cofactor>
</comment>
<dbReference type="CDD" id="cd18875">
    <property type="entry name" value="NUDIX_Hydrolase"/>
    <property type="match status" value="1"/>
</dbReference>
<keyword evidence="4" id="KW-0378">Hydrolase</keyword>
<comment type="caution">
    <text evidence="7">The sequence shown here is derived from an EMBL/GenBank/DDBJ whole genome shotgun (WGS) entry which is preliminary data.</text>
</comment>
<gene>
    <name evidence="7" type="ORF">HF882_01090</name>
</gene>
<dbReference type="GO" id="GO:0046872">
    <property type="term" value="F:metal ion binding"/>
    <property type="evidence" value="ECO:0007669"/>
    <property type="project" value="UniProtKB-KW"/>
</dbReference>
<accession>A0A848AW53</accession>
<evidence type="ECO:0000256" key="3">
    <source>
        <dbReference type="ARBA" id="ARBA00022723"/>
    </source>
</evidence>
<evidence type="ECO:0000256" key="4">
    <source>
        <dbReference type="ARBA" id="ARBA00022801"/>
    </source>
</evidence>
<dbReference type="PROSITE" id="PS51462">
    <property type="entry name" value="NUDIX"/>
    <property type="match status" value="1"/>
</dbReference>
<dbReference type="RefSeq" id="WP_168961253.1">
    <property type="nucleotide sequence ID" value="NZ_JABAEW010000002.1"/>
</dbReference>
<dbReference type="Gene3D" id="3.90.79.10">
    <property type="entry name" value="Nucleoside Triphosphate Pyrophosphohydrolase"/>
    <property type="match status" value="1"/>
</dbReference>
<dbReference type="AlphaFoldDB" id="A0A848AW53"/>
<dbReference type="SUPFAM" id="SSF55811">
    <property type="entry name" value="Nudix"/>
    <property type="match status" value="1"/>
</dbReference>